<organism evidence="1">
    <name type="scientific">Hexamita inflata</name>
    <dbReference type="NCBI Taxonomy" id="28002"/>
    <lineage>
        <taxon>Eukaryota</taxon>
        <taxon>Metamonada</taxon>
        <taxon>Diplomonadida</taxon>
        <taxon>Hexamitidae</taxon>
        <taxon>Hexamitinae</taxon>
        <taxon>Hexamita</taxon>
    </lineage>
</organism>
<evidence type="ECO:0000313" key="3">
    <source>
        <dbReference type="Proteomes" id="UP001642409"/>
    </source>
</evidence>
<dbReference type="Proteomes" id="UP001642409">
    <property type="component" value="Unassembled WGS sequence"/>
</dbReference>
<reference evidence="2 3" key="2">
    <citation type="submission" date="2024-07" db="EMBL/GenBank/DDBJ databases">
        <authorList>
            <person name="Akdeniz Z."/>
        </authorList>
    </citation>
    <scope>NUCLEOTIDE SEQUENCE [LARGE SCALE GENOMIC DNA]</scope>
</reference>
<accession>A0AA86TSK3</accession>
<evidence type="ECO:0000313" key="2">
    <source>
        <dbReference type="EMBL" id="CAL6116202.1"/>
    </source>
</evidence>
<gene>
    <name evidence="1" type="ORF">HINF_LOCUS12872</name>
    <name evidence="2" type="ORF">HINF_LOCUS78959</name>
</gene>
<name>A0AA86TSK3_9EUKA</name>
<dbReference type="EMBL" id="CAXDID020000970">
    <property type="protein sequence ID" value="CAL6116202.1"/>
    <property type="molecule type" value="Genomic_DNA"/>
</dbReference>
<comment type="caution">
    <text evidence="1">The sequence shown here is derived from an EMBL/GenBank/DDBJ whole genome shotgun (WGS) entry which is preliminary data.</text>
</comment>
<reference evidence="1" key="1">
    <citation type="submission" date="2023-06" db="EMBL/GenBank/DDBJ databases">
        <authorList>
            <person name="Kurt Z."/>
        </authorList>
    </citation>
    <scope>NUCLEOTIDE SEQUENCE</scope>
</reference>
<keyword evidence="3" id="KW-1185">Reference proteome</keyword>
<evidence type="ECO:0000313" key="1">
    <source>
        <dbReference type="EMBL" id="CAI9925227.1"/>
    </source>
</evidence>
<protein>
    <submittedName>
        <fullName evidence="2">Hypothetical_protein</fullName>
    </submittedName>
</protein>
<dbReference type="EMBL" id="CATOUU010000338">
    <property type="protein sequence ID" value="CAI9925227.1"/>
    <property type="molecule type" value="Genomic_DNA"/>
</dbReference>
<dbReference type="AlphaFoldDB" id="A0AA86TSK3"/>
<sequence>MASAPIWPAYKSHAHRLSWRWYLTTELDHKLTCRVAKWVRFLGQLWRVVTGIAGALFIRRTARRTRARHRRSLRLADAKNGRRRKICSCTRNEGRPQYCLQASVCIAAV</sequence>
<proteinExistence type="predicted"/>